<dbReference type="Proteomes" id="UP000693972">
    <property type="component" value="Unassembled WGS sequence"/>
</dbReference>
<dbReference type="PANTHER" id="PTHR43649:SF34">
    <property type="entry name" value="ABC TRANSPORTER PERIPLASMIC-BINDING PROTEIN YCJN-RELATED"/>
    <property type="match status" value="1"/>
</dbReference>
<comment type="subcellular location">
    <subcellularLocation>
        <location evidence="1">Periplasm</location>
    </subcellularLocation>
</comment>
<keyword evidence="7" id="KW-1185">Reference proteome</keyword>
<proteinExistence type="inferred from homology"/>
<keyword evidence="3" id="KW-0813">Transport</keyword>
<feature type="chain" id="PRO_5037180017" evidence="5">
    <location>
        <begin position="28"/>
        <end position="452"/>
    </location>
</feature>
<evidence type="ECO:0000256" key="1">
    <source>
        <dbReference type="ARBA" id="ARBA00004418"/>
    </source>
</evidence>
<dbReference type="AlphaFoldDB" id="A0A975YFT9"/>
<reference evidence="6 7" key="1">
    <citation type="submission" date="2021-07" db="EMBL/GenBank/DDBJ databases">
        <title>Karlodiniumbacter phycospheric gen. nov., sp. nov., a phycosphere bacterium isolated from karlodinium veneficum.</title>
        <authorList>
            <person name="Peng Y."/>
            <person name="Jiang L."/>
            <person name="Lee J."/>
        </authorList>
    </citation>
    <scope>NUCLEOTIDE SEQUENCE</scope>
    <source>
        <strain evidence="6 7">N5</strain>
    </source>
</reference>
<dbReference type="PANTHER" id="PTHR43649">
    <property type="entry name" value="ARABINOSE-BINDING PROTEIN-RELATED"/>
    <property type="match status" value="1"/>
</dbReference>
<dbReference type="RefSeq" id="WP_257894596.1">
    <property type="nucleotide sequence ID" value="NZ_JAIMBW010000001.1"/>
</dbReference>
<dbReference type="GO" id="GO:0042597">
    <property type="term" value="C:periplasmic space"/>
    <property type="evidence" value="ECO:0007669"/>
    <property type="project" value="UniProtKB-SubCell"/>
</dbReference>
<keyword evidence="4 5" id="KW-0732">Signal</keyword>
<evidence type="ECO:0000256" key="3">
    <source>
        <dbReference type="ARBA" id="ARBA00022448"/>
    </source>
</evidence>
<accession>A0A975YFT9</accession>
<gene>
    <name evidence="6" type="ORF">KUL25_20455</name>
</gene>
<sequence>MTIITTAKRTALLAAVSSLALASAAAAQDSIRFWTTEEQPERLALQEAMAADFTAASGIEVEVIPVTESDLGTRATAAFAAGDLPDVIYHPLQYALPWFEAGILDSDAATDIVENLGGGTFADGPLAMAAVDGGYAAVPVDGWTQMIVYRADLFEENGLEPPSTYANVLAAIDALHNPPEMYGFVAATKVDENFMSQVLEHVFLANGVSPVDENGFAPLDEAATTEVLEFYRAIAQASPEGELYWDQSRTLYFSGNAAMIIWSPFILDELAGLRDSAPPTINDDPMTRDLAAATGIVTNFAGPSNPDGAAWGDVRYFGITADADTDNAMAFVEYSMSDGYTQTLAIAPEGKFPVRRGTEANPTEFVEAWSMLDVGVDRRAPLGELYEQSMIDEIVGGLDVAQRWGVEEGQLALASRIINSQIINRLVREYIDGVRDAAETVALMNDELSGIE</sequence>
<dbReference type="InterPro" id="IPR050490">
    <property type="entry name" value="Bact_solute-bd_prot1"/>
</dbReference>
<name>A0A975YFT9_9RHOB</name>
<dbReference type="Pfam" id="PF13416">
    <property type="entry name" value="SBP_bac_8"/>
    <property type="match status" value="1"/>
</dbReference>
<comment type="similarity">
    <text evidence="2">Belongs to the bacterial solute-binding protein 1 family.</text>
</comment>
<evidence type="ECO:0000256" key="2">
    <source>
        <dbReference type="ARBA" id="ARBA00008520"/>
    </source>
</evidence>
<dbReference type="InterPro" id="IPR006059">
    <property type="entry name" value="SBP"/>
</dbReference>
<evidence type="ECO:0000313" key="6">
    <source>
        <dbReference type="EMBL" id="QXL87743.1"/>
    </source>
</evidence>
<evidence type="ECO:0000256" key="4">
    <source>
        <dbReference type="ARBA" id="ARBA00022729"/>
    </source>
</evidence>
<protein>
    <submittedName>
        <fullName evidence="6">Extracellular solute-binding protein</fullName>
    </submittedName>
</protein>
<evidence type="ECO:0000313" key="7">
    <source>
        <dbReference type="Proteomes" id="UP000693972"/>
    </source>
</evidence>
<dbReference type="EMBL" id="CP078073">
    <property type="protein sequence ID" value="QXL87743.1"/>
    <property type="molecule type" value="Genomic_DNA"/>
</dbReference>
<dbReference type="EMBL" id="JAIMBW010000001">
    <property type="protein sequence ID" value="MBY4895140.1"/>
    <property type="molecule type" value="Genomic_DNA"/>
</dbReference>
<dbReference type="Gene3D" id="3.40.190.10">
    <property type="entry name" value="Periplasmic binding protein-like II"/>
    <property type="match status" value="1"/>
</dbReference>
<organism evidence="6">
    <name type="scientific">Gymnodinialimonas phycosphaerae</name>
    <dbReference type="NCBI Taxonomy" id="2841589"/>
    <lineage>
        <taxon>Bacteria</taxon>
        <taxon>Pseudomonadati</taxon>
        <taxon>Pseudomonadota</taxon>
        <taxon>Alphaproteobacteria</taxon>
        <taxon>Rhodobacterales</taxon>
        <taxon>Paracoccaceae</taxon>
        <taxon>Gymnodinialimonas</taxon>
    </lineage>
</organism>
<feature type="signal peptide" evidence="5">
    <location>
        <begin position="1"/>
        <end position="27"/>
    </location>
</feature>
<evidence type="ECO:0000256" key="5">
    <source>
        <dbReference type="SAM" id="SignalP"/>
    </source>
</evidence>
<dbReference type="SUPFAM" id="SSF53850">
    <property type="entry name" value="Periplasmic binding protein-like II"/>
    <property type="match status" value="1"/>
</dbReference>